<feature type="region of interest" description="Disordered" evidence="1">
    <location>
        <begin position="283"/>
        <end position="310"/>
    </location>
</feature>
<evidence type="ECO:0000313" key="3">
    <source>
        <dbReference type="EMBL" id="GAA97712.1"/>
    </source>
</evidence>
<dbReference type="RefSeq" id="XP_014564831.1">
    <property type="nucleotide sequence ID" value="XM_014709345.1"/>
</dbReference>
<dbReference type="GO" id="GO:0005654">
    <property type="term" value="C:nucleoplasm"/>
    <property type="evidence" value="ECO:0007669"/>
    <property type="project" value="TreeGrafter"/>
</dbReference>
<proteinExistence type="predicted"/>
<dbReference type="OrthoDB" id="5599646at2759"/>
<dbReference type="Pfam" id="PF05022">
    <property type="entry name" value="SRP40_C"/>
    <property type="match status" value="1"/>
</dbReference>
<evidence type="ECO:0000313" key="4">
    <source>
        <dbReference type="Proteomes" id="UP000009131"/>
    </source>
</evidence>
<dbReference type="InParanoid" id="G7E4F2"/>
<dbReference type="PANTHER" id="PTHR23216">
    <property type="entry name" value="NUCLEOLAR AND COILED-BODY PHOSPHOPROTEIN 1"/>
    <property type="match status" value="1"/>
</dbReference>
<name>G7E4F2_MIXOS</name>
<feature type="compositionally biased region" description="Polar residues" evidence="1">
    <location>
        <begin position="97"/>
        <end position="124"/>
    </location>
</feature>
<comment type="caution">
    <text evidence="3">The sequence shown here is derived from an EMBL/GenBank/DDBJ whole genome shotgun (WGS) entry which is preliminary data.</text>
</comment>
<protein>
    <recommendedName>
        <fullName evidence="2">Srp40 C-terminal domain-containing protein</fullName>
    </recommendedName>
</protein>
<organism evidence="3 4">
    <name type="scientific">Mixia osmundae (strain CBS 9802 / IAM 14324 / JCM 22182 / KY 12970)</name>
    <dbReference type="NCBI Taxonomy" id="764103"/>
    <lineage>
        <taxon>Eukaryota</taxon>
        <taxon>Fungi</taxon>
        <taxon>Dikarya</taxon>
        <taxon>Basidiomycota</taxon>
        <taxon>Pucciniomycotina</taxon>
        <taxon>Mixiomycetes</taxon>
        <taxon>Mixiales</taxon>
        <taxon>Mixiaceae</taxon>
        <taxon>Mixia</taxon>
    </lineage>
</organism>
<dbReference type="STRING" id="764103.G7E4F2"/>
<dbReference type="PANTHER" id="PTHR23216:SF1">
    <property type="entry name" value="NUCLEOLAR AND COILED-BODY PHOSPHOPROTEIN 1"/>
    <property type="match status" value="1"/>
</dbReference>
<dbReference type="eggNOG" id="KOG2992">
    <property type="taxonomic scope" value="Eukaryota"/>
</dbReference>
<reference evidence="3 4" key="1">
    <citation type="journal article" date="2011" name="J. Gen. Appl. Microbiol.">
        <title>Draft genome sequencing of the enigmatic basidiomycete Mixia osmundae.</title>
        <authorList>
            <person name="Nishida H."/>
            <person name="Nagatsuka Y."/>
            <person name="Sugiyama J."/>
        </authorList>
    </citation>
    <scope>NUCLEOTIDE SEQUENCE [LARGE SCALE GENOMIC DNA]</scope>
    <source>
        <strain evidence="4">CBS 9802 / IAM 14324 / JCM 22182 / KY 12970</strain>
    </source>
</reference>
<dbReference type="EMBL" id="BABT02000134">
    <property type="protein sequence ID" value="GAA97712.1"/>
    <property type="molecule type" value="Genomic_DNA"/>
</dbReference>
<gene>
    <name evidence="3" type="primary">Mo04391</name>
    <name evidence="3" type="ORF">E5Q_04391</name>
</gene>
<reference evidence="3 4" key="2">
    <citation type="journal article" date="2012" name="Open Biol.">
        <title>Characteristics of nucleosomes and linker DNA regions on the genome of the basidiomycete Mixia osmundae revealed by mono- and dinucleosome mapping.</title>
        <authorList>
            <person name="Nishida H."/>
            <person name="Kondo S."/>
            <person name="Matsumoto T."/>
            <person name="Suzuki Y."/>
            <person name="Yoshikawa H."/>
            <person name="Taylor T.D."/>
            <person name="Sugiyama J."/>
        </authorList>
    </citation>
    <scope>NUCLEOTIDE SEQUENCE [LARGE SCALE GENOMIC DNA]</scope>
    <source>
        <strain evidence="4">CBS 9802 / IAM 14324 / JCM 22182 / KY 12970</strain>
    </source>
</reference>
<dbReference type="Proteomes" id="UP000009131">
    <property type="component" value="Unassembled WGS sequence"/>
</dbReference>
<sequence>MDDQVIANACYLLQAFLLHAGFSKTERALRRELIKTRKSVKRLDKKLTPTVQQEGGELFVQLLRDVAPAVKSLKSYRPLSIVPVLPQAAQALAGKSTLGSPQASTSTQALAPAQSVQTNGTDTAAASDKRKKVKAPRSTDKPAKMRQGSKKAAEHPIVEQVVVHEMEVESAVAPAAALSHVHPDRLKTIAPQAAAAIAAAQSSRSASPLATVTTIELDDSAPATKNGKAAKKVNTPFRRIRAEEITVDPRLADNSFAAKGGAANTDYGHKAAQDLIVTRGAGFRKEKNKKKRGSYRGGEITMESHSIKFD</sequence>
<feature type="region of interest" description="Disordered" evidence="1">
    <location>
        <begin position="96"/>
        <end position="153"/>
    </location>
</feature>
<keyword evidence="4" id="KW-1185">Reference proteome</keyword>
<feature type="domain" description="Srp40 C-terminal" evidence="2">
    <location>
        <begin position="236"/>
        <end position="309"/>
    </location>
</feature>
<evidence type="ECO:0000256" key="1">
    <source>
        <dbReference type="SAM" id="MobiDB-lite"/>
    </source>
</evidence>
<dbReference type="GO" id="GO:0005730">
    <property type="term" value="C:nucleolus"/>
    <property type="evidence" value="ECO:0007669"/>
    <property type="project" value="InterPro"/>
</dbReference>
<evidence type="ECO:0000259" key="2">
    <source>
        <dbReference type="Pfam" id="PF05022"/>
    </source>
</evidence>
<accession>G7E4F2</accession>
<dbReference type="InterPro" id="IPR007718">
    <property type="entry name" value="Srp40_C"/>
</dbReference>
<dbReference type="AlphaFoldDB" id="G7E4F2"/>
<dbReference type="InterPro" id="IPR039191">
    <property type="entry name" value="Nopp140-like"/>
</dbReference>
<dbReference type="HOGENOM" id="CLU_897372_0_0_1"/>